<dbReference type="AlphaFoldDB" id="A0A4S3B4T5"/>
<reference evidence="2 3" key="1">
    <citation type="submission" date="2019-01" db="EMBL/GenBank/DDBJ databases">
        <title>Vagococcus silagei sp. nov. isolated from brewer's grain.</title>
        <authorList>
            <person name="Guu J.-R."/>
        </authorList>
    </citation>
    <scope>NUCLEOTIDE SEQUENCE [LARGE SCALE GENOMIC DNA]</scope>
    <source>
        <strain evidence="2 3">2B-2</strain>
    </source>
</reference>
<organism evidence="2 3">
    <name type="scientific">Vagococcus silagei</name>
    <dbReference type="NCBI Taxonomy" id="2508885"/>
    <lineage>
        <taxon>Bacteria</taxon>
        <taxon>Bacillati</taxon>
        <taxon>Bacillota</taxon>
        <taxon>Bacilli</taxon>
        <taxon>Lactobacillales</taxon>
        <taxon>Enterococcaceae</taxon>
        <taxon>Vagococcus</taxon>
    </lineage>
</organism>
<feature type="transmembrane region" description="Helical" evidence="1">
    <location>
        <begin position="91"/>
        <end position="113"/>
    </location>
</feature>
<proteinExistence type="predicted"/>
<dbReference type="EMBL" id="SDGV01000004">
    <property type="protein sequence ID" value="THB62081.1"/>
    <property type="molecule type" value="Genomic_DNA"/>
</dbReference>
<keyword evidence="1" id="KW-1133">Transmembrane helix</keyword>
<dbReference type="RefSeq" id="WP_136136081.1">
    <property type="nucleotide sequence ID" value="NZ_SDGV01000004.1"/>
</dbReference>
<keyword evidence="1" id="KW-0472">Membrane</keyword>
<feature type="transmembrane region" description="Helical" evidence="1">
    <location>
        <begin position="61"/>
        <end position="79"/>
    </location>
</feature>
<evidence type="ECO:0000313" key="3">
    <source>
        <dbReference type="Proteomes" id="UP000310506"/>
    </source>
</evidence>
<sequence>MITVFSLDGAGIVGTLAQLVLGVLSIMDSVQMKNEECLNKLNKTHKEKYKNSRDRAFKDKIFLVGVITIIVSIIDRLTINIGPYFTTRTNLLGILYGWSLLIFLVILGAAIALTMESFLETYYINKYAEEYGMTKR</sequence>
<keyword evidence="3" id="KW-1185">Reference proteome</keyword>
<evidence type="ECO:0000313" key="2">
    <source>
        <dbReference type="EMBL" id="THB62081.1"/>
    </source>
</evidence>
<name>A0A4S3B4T5_9ENTE</name>
<dbReference type="Proteomes" id="UP000310506">
    <property type="component" value="Unassembled WGS sequence"/>
</dbReference>
<evidence type="ECO:0000256" key="1">
    <source>
        <dbReference type="SAM" id="Phobius"/>
    </source>
</evidence>
<protein>
    <submittedName>
        <fullName evidence="2">Uncharacterized protein</fullName>
    </submittedName>
</protein>
<accession>A0A4S3B4T5</accession>
<feature type="transmembrane region" description="Helical" evidence="1">
    <location>
        <begin position="12"/>
        <end position="30"/>
    </location>
</feature>
<keyword evidence="1" id="KW-0812">Transmembrane</keyword>
<comment type="caution">
    <text evidence="2">The sequence shown here is derived from an EMBL/GenBank/DDBJ whole genome shotgun (WGS) entry which is preliminary data.</text>
</comment>
<gene>
    <name evidence="2" type="ORF">ESZ54_02425</name>
</gene>